<dbReference type="GO" id="GO:0003700">
    <property type="term" value="F:DNA-binding transcription factor activity"/>
    <property type="evidence" value="ECO:0007669"/>
    <property type="project" value="InterPro"/>
</dbReference>
<sequence>MKKASLQRISSLENASVHAFHFKTQGYRGGGFWHYHPAYEIVYLPAGNGRRFVGNTITRFADGDLVLLGADLPHNCFSAGFESEVFEEYVVQFEGEKIQQMGLYFSEFRKVLGLLQDASRGLYFERPALQKIGKELIKLPRLNQTERLLVLFRVLKLMSESKYGFLSEKQHLPVSSLNLERVRKVYARIEKEYHRNLSSNEVARELGMTHSSFCRVFAKSTGTTFKQALSDVRIQKACDLLLQTTNPIKTIAFDSGFNSMSLFHRLFKEKIQCTPSGYRKKFSKSVEV</sequence>
<dbReference type="Pfam" id="PF12833">
    <property type="entry name" value="HTH_18"/>
    <property type="match status" value="1"/>
</dbReference>
<comment type="caution">
    <text evidence="5">The sequence shown here is derived from an EMBL/GenBank/DDBJ whole genome shotgun (WGS) entry which is preliminary data.</text>
</comment>
<organism evidence="5 6">
    <name type="scientific">Flagellimonas allohymeniacidonis</name>
    <dbReference type="NCBI Taxonomy" id="2517819"/>
    <lineage>
        <taxon>Bacteria</taxon>
        <taxon>Pseudomonadati</taxon>
        <taxon>Bacteroidota</taxon>
        <taxon>Flavobacteriia</taxon>
        <taxon>Flavobacteriales</taxon>
        <taxon>Flavobacteriaceae</taxon>
        <taxon>Flagellimonas</taxon>
    </lineage>
</organism>
<dbReference type="Proteomes" id="UP000291981">
    <property type="component" value="Unassembled WGS sequence"/>
</dbReference>
<dbReference type="PROSITE" id="PS01124">
    <property type="entry name" value="HTH_ARAC_FAMILY_2"/>
    <property type="match status" value="1"/>
</dbReference>
<dbReference type="PANTHER" id="PTHR43280:SF27">
    <property type="entry name" value="TRANSCRIPTIONAL REGULATOR MTLR"/>
    <property type="match status" value="1"/>
</dbReference>
<accession>A0A4Q8QAQ7</accession>
<dbReference type="Pfam" id="PF02311">
    <property type="entry name" value="AraC_binding"/>
    <property type="match status" value="1"/>
</dbReference>
<keyword evidence="6" id="KW-1185">Reference proteome</keyword>
<dbReference type="AlphaFoldDB" id="A0A4Q8QAQ7"/>
<proteinExistence type="predicted"/>
<evidence type="ECO:0000313" key="5">
    <source>
        <dbReference type="EMBL" id="TAI46734.1"/>
    </source>
</evidence>
<evidence type="ECO:0000256" key="3">
    <source>
        <dbReference type="ARBA" id="ARBA00023163"/>
    </source>
</evidence>
<dbReference type="PANTHER" id="PTHR43280">
    <property type="entry name" value="ARAC-FAMILY TRANSCRIPTIONAL REGULATOR"/>
    <property type="match status" value="1"/>
</dbReference>
<gene>
    <name evidence="5" type="ORF">EW142_08490</name>
</gene>
<name>A0A4Q8QAQ7_9FLAO</name>
<keyword evidence="3" id="KW-0804">Transcription</keyword>
<dbReference type="Gene3D" id="1.10.10.60">
    <property type="entry name" value="Homeodomain-like"/>
    <property type="match status" value="2"/>
</dbReference>
<dbReference type="RefSeq" id="WP_130612671.1">
    <property type="nucleotide sequence ID" value="NZ_SGIU01000002.1"/>
</dbReference>
<dbReference type="OrthoDB" id="1410704at2"/>
<evidence type="ECO:0000313" key="6">
    <source>
        <dbReference type="Proteomes" id="UP000291981"/>
    </source>
</evidence>
<dbReference type="InterPro" id="IPR018060">
    <property type="entry name" value="HTH_AraC"/>
</dbReference>
<keyword evidence="2" id="KW-0238">DNA-binding</keyword>
<evidence type="ECO:0000256" key="2">
    <source>
        <dbReference type="ARBA" id="ARBA00023125"/>
    </source>
</evidence>
<dbReference type="InterPro" id="IPR003313">
    <property type="entry name" value="AraC-bd"/>
</dbReference>
<dbReference type="InterPro" id="IPR014710">
    <property type="entry name" value="RmlC-like_jellyroll"/>
</dbReference>
<dbReference type="InterPro" id="IPR009057">
    <property type="entry name" value="Homeodomain-like_sf"/>
</dbReference>
<dbReference type="GO" id="GO:0043565">
    <property type="term" value="F:sequence-specific DNA binding"/>
    <property type="evidence" value="ECO:0007669"/>
    <property type="project" value="InterPro"/>
</dbReference>
<dbReference type="PROSITE" id="PS00041">
    <property type="entry name" value="HTH_ARAC_FAMILY_1"/>
    <property type="match status" value="1"/>
</dbReference>
<dbReference type="InterPro" id="IPR011051">
    <property type="entry name" value="RmlC_Cupin_sf"/>
</dbReference>
<dbReference type="SUPFAM" id="SSF51182">
    <property type="entry name" value="RmlC-like cupins"/>
    <property type="match status" value="1"/>
</dbReference>
<dbReference type="Gene3D" id="2.60.120.10">
    <property type="entry name" value="Jelly Rolls"/>
    <property type="match status" value="1"/>
</dbReference>
<evidence type="ECO:0000256" key="1">
    <source>
        <dbReference type="ARBA" id="ARBA00023015"/>
    </source>
</evidence>
<reference evidence="5 6" key="1">
    <citation type="submission" date="2019-02" db="EMBL/GenBank/DDBJ databases">
        <title>Draft genome sequence of Muricauda sp. 176CP4-71.</title>
        <authorList>
            <person name="Park J.-S."/>
        </authorList>
    </citation>
    <scope>NUCLEOTIDE SEQUENCE [LARGE SCALE GENOMIC DNA]</scope>
    <source>
        <strain evidence="5 6">176CP4-71</strain>
    </source>
</reference>
<keyword evidence="1" id="KW-0805">Transcription regulation</keyword>
<dbReference type="SUPFAM" id="SSF46689">
    <property type="entry name" value="Homeodomain-like"/>
    <property type="match status" value="2"/>
</dbReference>
<dbReference type="InterPro" id="IPR018062">
    <property type="entry name" value="HTH_AraC-typ_CS"/>
</dbReference>
<feature type="domain" description="HTH araC/xylS-type" evidence="4">
    <location>
        <begin position="183"/>
        <end position="281"/>
    </location>
</feature>
<dbReference type="EMBL" id="SGIU01000002">
    <property type="protein sequence ID" value="TAI46734.1"/>
    <property type="molecule type" value="Genomic_DNA"/>
</dbReference>
<dbReference type="SMART" id="SM00342">
    <property type="entry name" value="HTH_ARAC"/>
    <property type="match status" value="1"/>
</dbReference>
<evidence type="ECO:0000259" key="4">
    <source>
        <dbReference type="PROSITE" id="PS01124"/>
    </source>
</evidence>
<protein>
    <submittedName>
        <fullName evidence="5">AraC family transcriptional regulator</fullName>
    </submittedName>
</protein>